<feature type="chain" id="PRO_5042155602" evidence="3">
    <location>
        <begin position="19"/>
        <end position="827"/>
    </location>
</feature>
<dbReference type="Pfam" id="PF07676">
    <property type="entry name" value="PD40"/>
    <property type="match status" value="4"/>
</dbReference>
<name>A0AAF3F4D8_9BILA</name>
<sequence>MMISLCFSIFLLSNLILGDLQYPKEKRLKNVRQLTFGGQNAEGYFSFDDNFLTFQAKGLDVYGTDCDQIYRLDLRLAADEQTPRRISNGIGGTTCSFFYPNNQHVLYAGNFHKTKINRNNTDMNSCPVPKCKSPEAITDPVLQNLCNTSYTWDIFPDFDIFKVNEYGNIIDQLTDSDGYDAEGTLSPDGKTIVFTSLRTGDPELWLMDVDGKNQRQLTNVTGYDGGAFFSPDGTKLVFRASRPISADDLKKYKDLLKYNLVAPTQMELFVMNVDGSNMRQITHLGGANWAPYYLHDSKRILFSSDFASATGFGAFDLFLINEDGTGLEQVTFDDNQFDSFPMISYAGDKLVWASSRNGGKYDLNLFIADWVDNLDNNEIDESEQKQKQGDQVNVPKWQDIETVPYDGVVHFDGEIHLRNVKQITFGGQNAEGYFSFDDSRLTIQATGMDRYGTSCDQIYQIDLNHDPRYQTLSRMSTGIGGTTCSFYFNEDGNRHSLYAGNFWNWTVDGHTPVNNCPIKKCAQKNITDPVLKQLCDTEYTWDIYPDYDIFKVNEYGNVVQQLTNEPGYDAEGVVSPDGKLIAFTSLRSGDLELWIMNSDGTNLRQITNVTGYDGGSFFSPDGKRLIFRASRPKTPQEIDTYEKLLSYGLVAPTKMELFVVDIDGKNLRQITNLGGASWAPYYLNDNKRVIFSTDFNSLNSTIGFGAFDLFLINDDGTGLERVTYDVGMFDAFPMMNYGGTKLVWGSSRNGSSTELNLFLADWYDPSPTDNTDSSTNPTTTSSVSGSPTTSSATNSTTQSSAPGSTTSSAPAGIIIYPFFLMALSLLF</sequence>
<reference evidence="5" key="1">
    <citation type="submission" date="2024-02" db="UniProtKB">
        <authorList>
            <consortium name="WormBaseParasite"/>
        </authorList>
    </citation>
    <scope>IDENTIFICATION</scope>
</reference>
<evidence type="ECO:0000313" key="4">
    <source>
        <dbReference type="Proteomes" id="UP000887575"/>
    </source>
</evidence>
<keyword evidence="3" id="KW-0732">Signal</keyword>
<feature type="signal peptide" evidence="3">
    <location>
        <begin position="1"/>
        <end position="18"/>
    </location>
</feature>
<dbReference type="Gene3D" id="2.120.10.30">
    <property type="entry name" value="TolB, C-terminal domain"/>
    <property type="match status" value="4"/>
</dbReference>
<dbReference type="AlphaFoldDB" id="A0AAF3F4D8"/>
<dbReference type="InterPro" id="IPR011659">
    <property type="entry name" value="WD40"/>
</dbReference>
<dbReference type="InterPro" id="IPR011042">
    <property type="entry name" value="6-blade_b-propeller_TolB-like"/>
</dbReference>
<feature type="region of interest" description="Disordered" evidence="2">
    <location>
        <begin position="768"/>
        <end position="806"/>
    </location>
</feature>
<dbReference type="PANTHER" id="PTHR36842:SF1">
    <property type="entry name" value="PROTEIN TOLB"/>
    <property type="match status" value="1"/>
</dbReference>
<dbReference type="Proteomes" id="UP000887575">
    <property type="component" value="Unassembled WGS sequence"/>
</dbReference>
<proteinExistence type="inferred from homology"/>
<protein>
    <submittedName>
        <fullName evidence="5">Uncharacterized protein</fullName>
    </submittedName>
</protein>
<comment type="similarity">
    <text evidence="1">Belongs to the TolB family.</text>
</comment>
<dbReference type="SUPFAM" id="SSF82171">
    <property type="entry name" value="DPP6 N-terminal domain-like"/>
    <property type="match status" value="2"/>
</dbReference>
<dbReference type="PANTHER" id="PTHR36842">
    <property type="entry name" value="PROTEIN TOLB HOMOLOG"/>
    <property type="match status" value="1"/>
</dbReference>
<evidence type="ECO:0000256" key="3">
    <source>
        <dbReference type="SAM" id="SignalP"/>
    </source>
</evidence>
<evidence type="ECO:0000256" key="1">
    <source>
        <dbReference type="ARBA" id="ARBA00009820"/>
    </source>
</evidence>
<evidence type="ECO:0000256" key="2">
    <source>
        <dbReference type="SAM" id="MobiDB-lite"/>
    </source>
</evidence>
<evidence type="ECO:0000313" key="5">
    <source>
        <dbReference type="WBParaSite" id="MBELARI_LOCUS21410"/>
    </source>
</evidence>
<keyword evidence="4" id="KW-1185">Reference proteome</keyword>
<organism evidence="4 5">
    <name type="scientific">Mesorhabditis belari</name>
    <dbReference type="NCBI Taxonomy" id="2138241"/>
    <lineage>
        <taxon>Eukaryota</taxon>
        <taxon>Metazoa</taxon>
        <taxon>Ecdysozoa</taxon>
        <taxon>Nematoda</taxon>
        <taxon>Chromadorea</taxon>
        <taxon>Rhabditida</taxon>
        <taxon>Rhabditina</taxon>
        <taxon>Rhabditomorpha</taxon>
        <taxon>Rhabditoidea</taxon>
        <taxon>Rhabditidae</taxon>
        <taxon>Mesorhabditinae</taxon>
        <taxon>Mesorhabditis</taxon>
    </lineage>
</organism>
<dbReference type="WBParaSite" id="MBELARI_LOCUS21410">
    <property type="protein sequence ID" value="MBELARI_LOCUS21410"/>
    <property type="gene ID" value="MBELARI_LOCUS21410"/>
</dbReference>
<accession>A0AAF3F4D8</accession>